<dbReference type="EMBL" id="JAUEPR010000011">
    <property type="protein sequence ID" value="KAK0479485.1"/>
    <property type="molecule type" value="Genomic_DNA"/>
</dbReference>
<name>A0AA39P8D6_9AGAR</name>
<protein>
    <submittedName>
        <fullName evidence="1">Uncharacterized protein</fullName>
    </submittedName>
</protein>
<proteinExistence type="predicted"/>
<accession>A0AA39P8D6</accession>
<organism evidence="1 2">
    <name type="scientific">Armillaria novae-zelandiae</name>
    <dbReference type="NCBI Taxonomy" id="153914"/>
    <lineage>
        <taxon>Eukaryota</taxon>
        <taxon>Fungi</taxon>
        <taxon>Dikarya</taxon>
        <taxon>Basidiomycota</taxon>
        <taxon>Agaricomycotina</taxon>
        <taxon>Agaricomycetes</taxon>
        <taxon>Agaricomycetidae</taxon>
        <taxon>Agaricales</taxon>
        <taxon>Marasmiineae</taxon>
        <taxon>Physalacriaceae</taxon>
        <taxon>Armillaria</taxon>
    </lineage>
</organism>
<evidence type="ECO:0000313" key="1">
    <source>
        <dbReference type="EMBL" id="KAK0479485.1"/>
    </source>
</evidence>
<dbReference type="Proteomes" id="UP001175227">
    <property type="component" value="Unassembled WGS sequence"/>
</dbReference>
<evidence type="ECO:0000313" key="2">
    <source>
        <dbReference type="Proteomes" id="UP001175227"/>
    </source>
</evidence>
<reference evidence="1" key="1">
    <citation type="submission" date="2023-06" db="EMBL/GenBank/DDBJ databases">
        <authorList>
            <consortium name="Lawrence Berkeley National Laboratory"/>
            <person name="Ahrendt S."/>
            <person name="Sahu N."/>
            <person name="Indic B."/>
            <person name="Wong-Bajracharya J."/>
            <person name="Merenyi Z."/>
            <person name="Ke H.-M."/>
            <person name="Monk M."/>
            <person name="Kocsube S."/>
            <person name="Drula E."/>
            <person name="Lipzen A."/>
            <person name="Balint B."/>
            <person name="Henrissat B."/>
            <person name="Andreopoulos B."/>
            <person name="Martin F.M."/>
            <person name="Harder C.B."/>
            <person name="Rigling D."/>
            <person name="Ford K.L."/>
            <person name="Foster G.D."/>
            <person name="Pangilinan J."/>
            <person name="Papanicolaou A."/>
            <person name="Barry K."/>
            <person name="LaButti K."/>
            <person name="Viragh M."/>
            <person name="Koriabine M."/>
            <person name="Yan M."/>
            <person name="Riley R."/>
            <person name="Champramary S."/>
            <person name="Plett K.L."/>
            <person name="Tsai I.J."/>
            <person name="Slot J."/>
            <person name="Sipos G."/>
            <person name="Plett J."/>
            <person name="Nagy L.G."/>
            <person name="Grigoriev I.V."/>
        </authorList>
    </citation>
    <scope>NUCLEOTIDE SEQUENCE</scope>
    <source>
        <strain evidence="1">ICMP 16352</strain>
    </source>
</reference>
<gene>
    <name evidence="1" type="ORF">IW261DRAFT_1419594</name>
</gene>
<comment type="caution">
    <text evidence="1">The sequence shown here is derived from an EMBL/GenBank/DDBJ whole genome shotgun (WGS) entry which is preliminary data.</text>
</comment>
<dbReference type="AlphaFoldDB" id="A0AA39P8D6"/>
<sequence length="220" mass="24569">MLLAKGYIIQGNVSIGYVSYTFKVPSPPLTALHYVPDLPDATPLEVGRVGEQDKDRYPGLGSAERNTSSAFEVALRSPKSLYSWILFCPYLETIWSYSMIFVLLWGDYVSLSGKAKNKKMTFLHDGVQDQDSHRLILILLLGNARVQNLYSHVLKLAPIELVAFQKLKDTGLVLENAPLYSGGDPRYLHGHYFSGFSFGSINHVPLLLSLSKEINGRMEC</sequence>
<keyword evidence="2" id="KW-1185">Reference proteome</keyword>